<proteinExistence type="predicted"/>
<gene>
    <name evidence="1" type="ORF">GZ11H11_4</name>
</gene>
<name>Q64EI0_UNCAG</name>
<dbReference type="EMBL" id="AY714816">
    <property type="protein sequence ID" value="AAU82197.1"/>
    <property type="molecule type" value="Genomic_DNA"/>
</dbReference>
<sequence length="71" mass="7935">MIRVRAQICKRLNHNCGSWIVLGYGLFGSPKILFQKIFGCGKWFIPISLKKSIVPLSDSLPSPGPVMVINY</sequence>
<evidence type="ECO:0000313" key="1">
    <source>
        <dbReference type="EMBL" id="AAU82197.1"/>
    </source>
</evidence>
<dbReference type="AlphaFoldDB" id="Q64EI0"/>
<protein>
    <submittedName>
        <fullName evidence="1">Uncharacterized protein</fullName>
    </submittedName>
</protein>
<reference evidence="1" key="1">
    <citation type="journal article" date="2004" name="Science">
        <title>Reverse methanogenesis: testing the hypothesis with environmental genomics.</title>
        <authorList>
            <person name="Hallam S.J."/>
            <person name="Putnam N."/>
            <person name="Preston C.M."/>
            <person name="Detter J.C."/>
            <person name="Rokhsar D."/>
            <person name="Richardson P.M."/>
            <person name="DeLong E.F."/>
        </authorList>
    </citation>
    <scope>NUCLEOTIDE SEQUENCE</scope>
</reference>
<accession>Q64EI0</accession>
<organism evidence="1">
    <name type="scientific">Uncultured archaeon GZfos26G2</name>
    <dbReference type="NCBI Taxonomy" id="3386331"/>
    <lineage>
        <taxon>Archaea</taxon>
        <taxon>Methanobacteriati</taxon>
        <taxon>Methanobacteriota</taxon>
        <taxon>Stenosarchaea group</taxon>
        <taxon>Methanomicrobia</taxon>
        <taxon>Candidatus Methanophagales</taxon>
        <taxon>Candidatus Methanophagaceae</taxon>
        <taxon>Candidatus Methanophaga</taxon>
    </lineage>
</organism>
<reference evidence="1" key="2">
    <citation type="submission" date="2004-08" db="EMBL/GenBank/DDBJ databases">
        <authorList>
            <person name="Putnam N."/>
            <person name="Detter J.C."/>
            <person name="Richardson P.M."/>
            <person name="Rokhsar D."/>
        </authorList>
    </citation>
    <scope>NUCLEOTIDE SEQUENCE</scope>
</reference>